<dbReference type="EMBL" id="LXQA010506317">
    <property type="protein sequence ID" value="MCI56061.1"/>
    <property type="molecule type" value="Genomic_DNA"/>
</dbReference>
<name>A0A392T4L5_9FABA</name>
<proteinExistence type="predicted"/>
<dbReference type="Proteomes" id="UP000265520">
    <property type="component" value="Unassembled WGS sequence"/>
</dbReference>
<evidence type="ECO:0000313" key="2">
    <source>
        <dbReference type="Proteomes" id="UP000265520"/>
    </source>
</evidence>
<keyword evidence="2" id="KW-1185">Reference proteome</keyword>
<dbReference type="AlphaFoldDB" id="A0A392T4L5"/>
<reference evidence="1 2" key="1">
    <citation type="journal article" date="2018" name="Front. Plant Sci.">
        <title>Red Clover (Trifolium pratense) and Zigzag Clover (T. medium) - A Picture of Genomic Similarities and Differences.</title>
        <authorList>
            <person name="Dluhosova J."/>
            <person name="Istvanek J."/>
            <person name="Nedelnik J."/>
            <person name="Repkova J."/>
        </authorList>
    </citation>
    <scope>NUCLEOTIDE SEQUENCE [LARGE SCALE GENOMIC DNA]</scope>
    <source>
        <strain evidence="2">cv. 10/8</strain>
        <tissue evidence="1">Leaf</tissue>
    </source>
</reference>
<protein>
    <submittedName>
        <fullName evidence="1">Uncharacterized protein</fullName>
    </submittedName>
</protein>
<feature type="non-terminal residue" evidence="1">
    <location>
        <position position="60"/>
    </location>
</feature>
<sequence length="60" mass="6250">MISSSRCEDLYLKVFLGCRVSSASAFSPSGSGDASEVVVSSDVLELTIGSEISIGYEISI</sequence>
<comment type="caution">
    <text evidence="1">The sequence shown here is derived from an EMBL/GenBank/DDBJ whole genome shotgun (WGS) entry which is preliminary data.</text>
</comment>
<evidence type="ECO:0000313" key="1">
    <source>
        <dbReference type="EMBL" id="MCI56061.1"/>
    </source>
</evidence>
<organism evidence="1 2">
    <name type="scientific">Trifolium medium</name>
    <dbReference type="NCBI Taxonomy" id="97028"/>
    <lineage>
        <taxon>Eukaryota</taxon>
        <taxon>Viridiplantae</taxon>
        <taxon>Streptophyta</taxon>
        <taxon>Embryophyta</taxon>
        <taxon>Tracheophyta</taxon>
        <taxon>Spermatophyta</taxon>
        <taxon>Magnoliopsida</taxon>
        <taxon>eudicotyledons</taxon>
        <taxon>Gunneridae</taxon>
        <taxon>Pentapetalae</taxon>
        <taxon>rosids</taxon>
        <taxon>fabids</taxon>
        <taxon>Fabales</taxon>
        <taxon>Fabaceae</taxon>
        <taxon>Papilionoideae</taxon>
        <taxon>50 kb inversion clade</taxon>
        <taxon>NPAAA clade</taxon>
        <taxon>Hologalegina</taxon>
        <taxon>IRL clade</taxon>
        <taxon>Trifolieae</taxon>
        <taxon>Trifolium</taxon>
    </lineage>
</organism>
<accession>A0A392T4L5</accession>